<feature type="disulfide bond" evidence="16">
    <location>
        <begin position="56"/>
        <end position="347"/>
    </location>
</feature>
<evidence type="ECO:0000256" key="3">
    <source>
        <dbReference type="ARBA" id="ARBA00008871"/>
    </source>
</evidence>
<dbReference type="Gene3D" id="3.20.20.70">
    <property type="entry name" value="Aldolase class I"/>
    <property type="match status" value="1"/>
</dbReference>
<dbReference type="AlphaFoldDB" id="A0A8C5P4Y2"/>
<dbReference type="InterPro" id="IPR001439">
    <property type="entry name" value="Hyaluronidase_PH20/Hyal5"/>
</dbReference>
<dbReference type="PRINTS" id="PR00848">
    <property type="entry name" value="SPERMPH20"/>
</dbReference>
<evidence type="ECO:0000256" key="8">
    <source>
        <dbReference type="ARBA" id="ARBA00023136"/>
    </source>
</evidence>
<dbReference type="Pfam" id="PF01630">
    <property type="entry name" value="Glyco_hydro_56"/>
    <property type="match status" value="1"/>
</dbReference>
<dbReference type="GeneTree" id="ENSGT01020000230364"/>
<dbReference type="GO" id="GO:0007342">
    <property type="term" value="P:fusion of sperm to egg plasma membrane involved in single fertilization"/>
    <property type="evidence" value="ECO:0007669"/>
    <property type="project" value="InterPro"/>
</dbReference>
<keyword evidence="7 13" id="KW-0378">Hydrolase</keyword>
<dbReference type="PIRSF" id="PIRSF500773">
    <property type="entry name" value="Hyaluronidase_PH20_Hyal5"/>
    <property type="match status" value="1"/>
</dbReference>
<dbReference type="InterPro" id="IPR017853">
    <property type="entry name" value="GH"/>
</dbReference>
<dbReference type="GlyCosmos" id="A0A8C5P4Y2">
    <property type="glycosylation" value="1 site, No reported glycans"/>
</dbReference>
<keyword evidence="8" id="KW-0472">Membrane</keyword>
<keyword evidence="12 13" id="KW-0326">Glycosidase</keyword>
<dbReference type="PIRSF" id="PIRSF038193">
    <property type="entry name" value="Hyaluronidase"/>
    <property type="match status" value="1"/>
</dbReference>
<feature type="disulfide bond" evidence="16">
    <location>
        <begin position="433"/>
        <end position="439"/>
    </location>
</feature>
<feature type="glycosylation site" description="N-linked (GlcNAc...) asparagine" evidence="15">
    <location>
        <position position="364"/>
    </location>
</feature>
<feature type="active site" description="Proton donor" evidence="14">
    <location>
        <position position="143"/>
    </location>
</feature>
<feature type="disulfide bond" evidence="16">
    <location>
        <begin position="219"/>
        <end position="233"/>
    </location>
</feature>
<dbReference type="GO" id="GO:0030214">
    <property type="term" value="P:hyaluronan catabolic process"/>
    <property type="evidence" value="ECO:0007669"/>
    <property type="project" value="TreeGrafter"/>
</dbReference>
<keyword evidence="9 16" id="KW-1015">Disulfide bond</keyword>
<evidence type="ECO:0000256" key="12">
    <source>
        <dbReference type="ARBA" id="ARBA00023295"/>
    </source>
</evidence>
<evidence type="ECO:0000256" key="13">
    <source>
        <dbReference type="PIRNR" id="PIRNR038193"/>
    </source>
</evidence>
<dbReference type="PANTHER" id="PTHR11769:SF20">
    <property type="entry name" value="HYALURONIDASE PH-20"/>
    <property type="match status" value="1"/>
</dbReference>
<keyword evidence="11" id="KW-0449">Lipoprotein</keyword>
<reference evidence="18" key="1">
    <citation type="submission" date="2025-08" db="UniProtKB">
        <authorList>
            <consortium name="Ensembl"/>
        </authorList>
    </citation>
    <scope>IDENTIFICATION</scope>
</reference>
<feature type="disulfide bond" evidence="16">
    <location>
        <begin position="372"/>
        <end position="383"/>
    </location>
</feature>
<protein>
    <recommendedName>
        <fullName evidence="13 17">Hyaluronidase</fullName>
        <ecNumber evidence="13 17">3.2.1.35</ecNumber>
    </recommendedName>
</protein>
<comment type="subcellular location">
    <subcellularLocation>
        <location evidence="2">Cell membrane</location>
        <topology evidence="2">Lipid-anchor</topology>
        <topology evidence="2">GPI-anchor</topology>
    </subcellularLocation>
</comment>
<dbReference type="GO" id="GO:0005886">
    <property type="term" value="C:plasma membrane"/>
    <property type="evidence" value="ECO:0007669"/>
    <property type="project" value="UniProtKB-SubCell"/>
</dbReference>
<evidence type="ECO:0000256" key="14">
    <source>
        <dbReference type="PIRSR" id="PIRSR038193-1"/>
    </source>
</evidence>
<sequence length="507" mass="57919">MGLLSFLESLVESSGVYQAVLVFLLIPWCMTQDVRESPVIPNTPFLWAWNVPSDICTTSFNDSVDLKIFSLIGSPRQTAKGRGVIIFYTDRLGYYPHIDHSQRIVHGGVPQAGSLQDHLNKARTDIEKYIPVDDLGMAVIDWEDWRPTWLRNWKPKDNYRNKSIEIVQQRNPQLSFADASKLAKEEFERAGRSFMEETLKLGVSLRPKRLWGYYLFPDCYNNKFNDPNYNGFCPDVEKKRNDALGWMWNESTALYPSIYLKYDLKSNRQAALYVRSRVQEAIRVSRVRDPRNPIPVFVYTRLAFTDITSEYLGQEDLVNTIGETIAVGASGMVVWATANLARSLAACAKLHDYMTTTFTPYLINATLAYKMCNQVLCDDEGVCVRKDWNSDDYLHLSPQSFNIEYMKDGIFRVNGAPSYKDLEYFADKFYCRCFANRTCKTNNDGMNSVRYINVCTPGGVCIQTEPNPAFYLTLDKSLLLLTALIHALQHGSQYLHIFLGMTSVDAS</sequence>
<dbReference type="GO" id="GO:0004415">
    <property type="term" value="F:hyalurononglucosaminidase activity"/>
    <property type="evidence" value="ECO:0007669"/>
    <property type="project" value="UniProtKB-UniRule"/>
</dbReference>
<dbReference type="GO" id="GO:0001669">
    <property type="term" value="C:acrosomal vesicle"/>
    <property type="evidence" value="ECO:0007669"/>
    <property type="project" value="TreeGrafter"/>
</dbReference>
<evidence type="ECO:0000313" key="18">
    <source>
        <dbReference type="Ensembl" id="ENSJJAP00000022402.1"/>
    </source>
</evidence>
<feature type="disulfide bond" evidence="16">
    <location>
        <begin position="377"/>
        <end position="431"/>
    </location>
</feature>
<dbReference type="InterPro" id="IPR018155">
    <property type="entry name" value="Hyaluronidase"/>
</dbReference>
<keyword evidence="6" id="KW-0732">Signal</keyword>
<evidence type="ECO:0000256" key="1">
    <source>
        <dbReference type="ARBA" id="ARBA00000251"/>
    </source>
</evidence>
<organism evidence="18 19">
    <name type="scientific">Jaculus jaculus</name>
    <name type="common">Lesser Egyptian jerboa</name>
    <dbReference type="NCBI Taxonomy" id="51337"/>
    <lineage>
        <taxon>Eukaryota</taxon>
        <taxon>Metazoa</taxon>
        <taxon>Chordata</taxon>
        <taxon>Craniata</taxon>
        <taxon>Vertebrata</taxon>
        <taxon>Euteleostomi</taxon>
        <taxon>Mammalia</taxon>
        <taxon>Eutheria</taxon>
        <taxon>Euarchontoglires</taxon>
        <taxon>Glires</taxon>
        <taxon>Rodentia</taxon>
        <taxon>Myomorpha</taxon>
        <taxon>Dipodoidea</taxon>
        <taxon>Dipodidae</taxon>
        <taxon>Dipodinae</taxon>
        <taxon>Jaculus</taxon>
    </lineage>
</organism>
<keyword evidence="10" id="KW-0325">Glycoprotein</keyword>
<comment type="similarity">
    <text evidence="3 13 17">Belongs to the glycosyl hydrolase 56 family.</text>
</comment>
<dbReference type="CTD" id="6677"/>
<dbReference type="FunFam" id="3.20.20.70:FF:000065">
    <property type="entry name" value="Hyaluronidase"/>
    <property type="match status" value="1"/>
</dbReference>
<dbReference type="GO" id="GO:0098552">
    <property type="term" value="C:side of membrane"/>
    <property type="evidence" value="ECO:0007669"/>
    <property type="project" value="UniProtKB-KW"/>
</dbReference>
<dbReference type="GO" id="GO:0005975">
    <property type="term" value="P:carbohydrate metabolic process"/>
    <property type="evidence" value="ECO:0007669"/>
    <property type="project" value="UniProtKB-UniRule"/>
</dbReference>
<evidence type="ECO:0000256" key="4">
    <source>
        <dbReference type="ARBA" id="ARBA00022475"/>
    </source>
</evidence>
<dbReference type="PRINTS" id="PR00846">
    <property type="entry name" value="GLHYDRLASE56"/>
</dbReference>
<keyword evidence="5" id="KW-0336">GPI-anchor</keyword>
<dbReference type="Proteomes" id="UP000694385">
    <property type="component" value="Unassembled WGS sequence"/>
</dbReference>
<comment type="catalytic activity">
    <reaction evidence="1 13 17">
        <text>Random hydrolysis of (1-&gt;4)-linkages between N-acetyl-beta-D-glucosamine and D-glucuronate residues in hyaluronate.</text>
        <dbReference type="EC" id="3.2.1.35"/>
    </reaction>
</comment>
<dbReference type="InterPro" id="IPR013785">
    <property type="entry name" value="Aldolase_TIM"/>
</dbReference>
<dbReference type="PANTHER" id="PTHR11769">
    <property type="entry name" value="HYALURONIDASE"/>
    <property type="match status" value="1"/>
</dbReference>
<evidence type="ECO:0000256" key="11">
    <source>
        <dbReference type="ARBA" id="ARBA00023288"/>
    </source>
</evidence>
<evidence type="ECO:0000256" key="16">
    <source>
        <dbReference type="PIRSR" id="PIRSR038193-3"/>
    </source>
</evidence>
<keyword evidence="4" id="KW-1003">Cell membrane</keyword>
<dbReference type="OMA" id="NRRWGFY"/>
<gene>
    <name evidence="18" type="primary">Spam1</name>
</gene>
<evidence type="ECO:0000256" key="17">
    <source>
        <dbReference type="RuleBase" id="RU610713"/>
    </source>
</evidence>
<reference evidence="18" key="2">
    <citation type="submission" date="2025-09" db="UniProtKB">
        <authorList>
            <consortium name="Ensembl"/>
        </authorList>
    </citation>
    <scope>IDENTIFICATION</scope>
</reference>
<proteinExistence type="inferred from homology"/>
<name>A0A8C5P4Y2_JACJA</name>
<evidence type="ECO:0000256" key="2">
    <source>
        <dbReference type="ARBA" id="ARBA00004609"/>
    </source>
</evidence>
<dbReference type="Ensembl" id="ENSJJAT00000028967.1">
    <property type="protein sequence ID" value="ENSJJAP00000022402.1"/>
    <property type="gene ID" value="ENSJJAG00000022467.1"/>
</dbReference>
<dbReference type="SUPFAM" id="SSF51445">
    <property type="entry name" value="(Trans)glycosidases"/>
    <property type="match status" value="1"/>
</dbReference>
<evidence type="ECO:0000256" key="15">
    <source>
        <dbReference type="PIRSR" id="PIRSR038193-2"/>
    </source>
</evidence>
<evidence type="ECO:0000256" key="5">
    <source>
        <dbReference type="ARBA" id="ARBA00022622"/>
    </source>
</evidence>
<dbReference type="EC" id="3.2.1.35" evidence="13 17"/>
<evidence type="ECO:0000256" key="7">
    <source>
        <dbReference type="ARBA" id="ARBA00022801"/>
    </source>
</evidence>
<evidence type="ECO:0000256" key="10">
    <source>
        <dbReference type="ARBA" id="ARBA00023180"/>
    </source>
</evidence>
<accession>A0A8C5P4Y2</accession>
<evidence type="ECO:0000313" key="19">
    <source>
        <dbReference type="Proteomes" id="UP000694385"/>
    </source>
</evidence>
<evidence type="ECO:0000256" key="6">
    <source>
        <dbReference type="ARBA" id="ARBA00022729"/>
    </source>
</evidence>
<evidence type="ECO:0000256" key="9">
    <source>
        <dbReference type="ARBA" id="ARBA00023157"/>
    </source>
</evidence>
<dbReference type="OrthoDB" id="5796153at2759"/>
<keyword evidence="19" id="KW-1185">Reference proteome</keyword>
<dbReference type="GeneID" id="101616625"/>